<reference evidence="1 2" key="1">
    <citation type="journal article" date="2018" name="Evol. Lett.">
        <title>Horizontal gene cluster transfer increased hallucinogenic mushroom diversity.</title>
        <authorList>
            <person name="Reynolds H.T."/>
            <person name="Vijayakumar V."/>
            <person name="Gluck-Thaler E."/>
            <person name="Korotkin H.B."/>
            <person name="Matheny P.B."/>
            <person name="Slot J.C."/>
        </authorList>
    </citation>
    <scope>NUCLEOTIDE SEQUENCE [LARGE SCALE GENOMIC DNA]</scope>
    <source>
        <strain evidence="1 2">SRW20</strain>
    </source>
</reference>
<dbReference type="AlphaFoldDB" id="A0A409X1D9"/>
<evidence type="ECO:0000313" key="2">
    <source>
        <dbReference type="Proteomes" id="UP000284706"/>
    </source>
</evidence>
<gene>
    <name evidence="1" type="ORF">CVT26_002899</name>
</gene>
<evidence type="ECO:0000313" key="1">
    <source>
        <dbReference type="EMBL" id="PPQ84552.1"/>
    </source>
</evidence>
<keyword evidence="2" id="KW-1185">Reference proteome</keyword>
<dbReference type="Proteomes" id="UP000284706">
    <property type="component" value="Unassembled WGS sequence"/>
</dbReference>
<sequence>MPNLASVIPAMDHIDKVLASASDSPYQFSLAICAALAISKNVMNRYYNKTDHSEVYQIAMVLIVF</sequence>
<dbReference type="OrthoDB" id="3359487at2759"/>
<protein>
    <submittedName>
        <fullName evidence="1">Uncharacterized protein</fullName>
    </submittedName>
</protein>
<dbReference type="EMBL" id="NHYE01004444">
    <property type="protein sequence ID" value="PPQ84552.1"/>
    <property type="molecule type" value="Genomic_DNA"/>
</dbReference>
<organism evidence="1 2">
    <name type="scientific">Gymnopilus dilepis</name>
    <dbReference type="NCBI Taxonomy" id="231916"/>
    <lineage>
        <taxon>Eukaryota</taxon>
        <taxon>Fungi</taxon>
        <taxon>Dikarya</taxon>
        <taxon>Basidiomycota</taxon>
        <taxon>Agaricomycotina</taxon>
        <taxon>Agaricomycetes</taxon>
        <taxon>Agaricomycetidae</taxon>
        <taxon>Agaricales</taxon>
        <taxon>Agaricineae</taxon>
        <taxon>Hymenogastraceae</taxon>
        <taxon>Gymnopilus</taxon>
    </lineage>
</organism>
<proteinExistence type="predicted"/>
<dbReference type="InParanoid" id="A0A409X1D9"/>
<accession>A0A409X1D9</accession>
<name>A0A409X1D9_9AGAR</name>
<comment type="caution">
    <text evidence="1">The sequence shown here is derived from an EMBL/GenBank/DDBJ whole genome shotgun (WGS) entry which is preliminary data.</text>
</comment>